<dbReference type="GO" id="GO:0016491">
    <property type="term" value="F:oxidoreductase activity"/>
    <property type="evidence" value="ECO:0007669"/>
    <property type="project" value="UniProtKB-KW"/>
</dbReference>
<keyword evidence="4" id="KW-0408">Iron</keyword>
<evidence type="ECO:0000259" key="5">
    <source>
        <dbReference type="PROSITE" id="PS51471"/>
    </source>
</evidence>
<evidence type="ECO:0000256" key="3">
    <source>
        <dbReference type="ARBA" id="ARBA00023002"/>
    </source>
</evidence>
<dbReference type="InterPro" id="IPR005123">
    <property type="entry name" value="Oxoglu/Fe-dep_dioxygenase_dom"/>
</dbReference>
<evidence type="ECO:0000256" key="1">
    <source>
        <dbReference type="ARBA" id="ARBA00008056"/>
    </source>
</evidence>
<dbReference type="InterPro" id="IPR027443">
    <property type="entry name" value="IPNS-like_sf"/>
</dbReference>
<dbReference type="PANTHER" id="PTHR47991">
    <property type="entry name" value="OXOGLUTARATE/IRON-DEPENDENT DIOXYGENASE"/>
    <property type="match status" value="1"/>
</dbReference>
<evidence type="ECO:0000313" key="6">
    <source>
        <dbReference type="EMBL" id="KAH9328420.1"/>
    </source>
</evidence>
<proteinExistence type="inferred from homology"/>
<evidence type="ECO:0000256" key="2">
    <source>
        <dbReference type="ARBA" id="ARBA00022723"/>
    </source>
</evidence>
<dbReference type="FunFam" id="2.60.120.330:FF:000001">
    <property type="entry name" value="Protein SRG1"/>
    <property type="match status" value="1"/>
</dbReference>
<dbReference type="InterPro" id="IPR050295">
    <property type="entry name" value="Plant_2OG-oxidoreductases"/>
</dbReference>
<accession>A0AA38GUM9</accession>
<dbReference type="EMBL" id="JAHRHJ020000001">
    <property type="protein sequence ID" value="KAH9328420.1"/>
    <property type="molecule type" value="Genomic_DNA"/>
</dbReference>
<reference evidence="6 7" key="1">
    <citation type="journal article" date="2021" name="Nat. Plants">
        <title>The Taxus genome provides insights into paclitaxel biosynthesis.</title>
        <authorList>
            <person name="Xiong X."/>
            <person name="Gou J."/>
            <person name="Liao Q."/>
            <person name="Li Y."/>
            <person name="Zhou Q."/>
            <person name="Bi G."/>
            <person name="Li C."/>
            <person name="Du R."/>
            <person name="Wang X."/>
            <person name="Sun T."/>
            <person name="Guo L."/>
            <person name="Liang H."/>
            <person name="Lu P."/>
            <person name="Wu Y."/>
            <person name="Zhang Z."/>
            <person name="Ro D.K."/>
            <person name="Shang Y."/>
            <person name="Huang S."/>
            <person name="Yan J."/>
        </authorList>
    </citation>
    <scope>NUCLEOTIDE SEQUENCE [LARGE SCALE GENOMIC DNA]</scope>
    <source>
        <strain evidence="6">Ta-2019</strain>
    </source>
</reference>
<feature type="domain" description="Fe2OG dioxygenase" evidence="5">
    <location>
        <begin position="209"/>
        <end position="310"/>
    </location>
</feature>
<dbReference type="InterPro" id="IPR044861">
    <property type="entry name" value="IPNS-like_FE2OG_OXY"/>
</dbReference>
<dbReference type="AlphaFoldDB" id="A0AA38GUM9"/>
<dbReference type="SUPFAM" id="SSF51197">
    <property type="entry name" value="Clavaminate synthase-like"/>
    <property type="match status" value="1"/>
</dbReference>
<dbReference type="Proteomes" id="UP000824469">
    <property type="component" value="Unassembled WGS sequence"/>
</dbReference>
<dbReference type="Gene3D" id="2.60.120.330">
    <property type="entry name" value="B-lactam Antibiotic, Isopenicillin N Synthase, Chain"/>
    <property type="match status" value="1"/>
</dbReference>
<keyword evidence="2" id="KW-0479">Metal-binding</keyword>
<evidence type="ECO:0000313" key="7">
    <source>
        <dbReference type="Proteomes" id="UP000824469"/>
    </source>
</evidence>
<name>A0AA38GUM9_TAXCH</name>
<keyword evidence="3" id="KW-0560">Oxidoreductase</keyword>
<comment type="caution">
    <text evidence="6">The sequence shown here is derived from an EMBL/GenBank/DDBJ whole genome shotgun (WGS) entry which is preliminary data.</text>
</comment>
<evidence type="ECO:0000256" key="4">
    <source>
        <dbReference type="ARBA" id="ARBA00023004"/>
    </source>
</evidence>
<organism evidence="6 7">
    <name type="scientific">Taxus chinensis</name>
    <name type="common">Chinese yew</name>
    <name type="synonym">Taxus wallichiana var. chinensis</name>
    <dbReference type="NCBI Taxonomy" id="29808"/>
    <lineage>
        <taxon>Eukaryota</taxon>
        <taxon>Viridiplantae</taxon>
        <taxon>Streptophyta</taxon>
        <taxon>Embryophyta</taxon>
        <taxon>Tracheophyta</taxon>
        <taxon>Spermatophyta</taxon>
        <taxon>Pinopsida</taxon>
        <taxon>Pinidae</taxon>
        <taxon>Conifers II</taxon>
        <taxon>Cupressales</taxon>
        <taxon>Taxaceae</taxon>
        <taxon>Taxus</taxon>
    </lineage>
</organism>
<dbReference type="PROSITE" id="PS51471">
    <property type="entry name" value="FE2OG_OXY"/>
    <property type="match status" value="1"/>
</dbReference>
<sequence length="625" mass="70417">MASSSMVKMGSSLKADDVQELVKSKPGAVPERYIRPEQERIGCSALNAPAGLQIPVIDMGKIVSGCHSTRQHEMARLSKACQEWGFFQVLNHGIDGRLLERIKKVVMEFFKLPLQEKEKYAMMPGTIQGYGHGFIFSDDQKLDWCDMMALATMPKSIRKQNLWPDKPLLFRDTVEAYSIEVFRLCQHLQSFIAENLGLKPNIFEEIFGENVQAQRMNLYPPCSRPDLVLGLSAHSDGSALTVLLQDDESVGLQILNKNQWISVEPIPGALVINIGDTLEVLTNGKYKSVEHRAVTNPHKERLSIVTFHAPSYNVELRPLPQFIDEHHPQLYNNHSDGTRGGGKLEKERGGDMEGRLEVVLWKNVGEPHDVHFLGIVNPMMDGEGFGVSEISVSAKVLEILMSVKGFRDLNEHEGGKGAKVSKILNYKSLKFQTFKFWGFKDLSKQKSSEQRVPKFSKPVKSLEVILPFELEPENVADRDIWMGCDFQKGALNHNLLLNQHPEERNLKNVVLEFKYVTRVGRFLCGSPTFFDFFSFTAGSYVDLFLLFFISFLLQQVLVTFTLSCAEEGVAHLGSRVTFTLSCAEEGVAHLGSRVGLCFVFTFERKVLEEYQGLGISYAKPDPYEQ</sequence>
<dbReference type="GO" id="GO:0046872">
    <property type="term" value="F:metal ion binding"/>
    <property type="evidence" value="ECO:0007669"/>
    <property type="project" value="UniProtKB-KW"/>
</dbReference>
<dbReference type="Pfam" id="PF14226">
    <property type="entry name" value="DIOX_N"/>
    <property type="match status" value="1"/>
</dbReference>
<keyword evidence="7" id="KW-1185">Reference proteome</keyword>
<protein>
    <recommendedName>
        <fullName evidence="5">Fe2OG dioxygenase domain-containing protein</fullName>
    </recommendedName>
</protein>
<dbReference type="Pfam" id="PF03171">
    <property type="entry name" value="2OG-FeII_Oxy"/>
    <property type="match status" value="1"/>
</dbReference>
<gene>
    <name evidence="6" type="ORF">KI387_000528</name>
</gene>
<comment type="similarity">
    <text evidence="1">Belongs to the iron/ascorbate-dependent oxidoreductase family.</text>
</comment>
<dbReference type="InterPro" id="IPR026992">
    <property type="entry name" value="DIOX_N"/>
</dbReference>
<feature type="non-terminal residue" evidence="6">
    <location>
        <position position="1"/>
    </location>
</feature>